<reference evidence="2" key="1">
    <citation type="journal article" date="2024" name="Front. Bioeng. Biotechnol.">
        <title>Genome-scale model development and genomic sequencing of the oleaginous clade Lipomyces.</title>
        <authorList>
            <person name="Czajka J.J."/>
            <person name="Han Y."/>
            <person name="Kim J."/>
            <person name="Mondo S.J."/>
            <person name="Hofstad B.A."/>
            <person name="Robles A."/>
            <person name="Haridas S."/>
            <person name="Riley R."/>
            <person name="LaButti K."/>
            <person name="Pangilinan J."/>
            <person name="Andreopoulos W."/>
            <person name="Lipzen A."/>
            <person name="Yan J."/>
            <person name="Wang M."/>
            <person name="Ng V."/>
            <person name="Grigoriev I.V."/>
            <person name="Spatafora J.W."/>
            <person name="Magnuson J.K."/>
            <person name="Baker S.E."/>
            <person name="Pomraning K.R."/>
        </authorList>
    </citation>
    <scope>NUCLEOTIDE SEQUENCE [LARGE SCALE GENOMIC DNA]</scope>
    <source>
        <strain evidence="2">CBS 7786</strain>
    </source>
</reference>
<protein>
    <submittedName>
        <fullName evidence="1">WD40-repeat-containing domain protein</fullName>
    </submittedName>
</protein>
<gene>
    <name evidence="1" type="ORF">V1525DRAFT_406776</name>
</gene>
<comment type="caution">
    <text evidence="1">The sequence shown here is derived from an EMBL/GenBank/DDBJ whole genome shotgun (WGS) entry which is preliminary data.</text>
</comment>
<name>A0ACC3SXV7_LIPKO</name>
<organism evidence="1 2">
    <name type="scientific">Lipomyces kononenkoae</name>
    <name type="common">Yeast</name>
    <dbReference type="NCBI Taxonomy" id="34357"/>
    <lineage>
        <taxon>Eukaryota</taxon>
        <taxon>Fungi</taxon>
        <taxon>Dikarya</taxon>
        <taxon>Ascomycota</taxon>
        <taxon>Saccharomycotina</taxon>
        <taxon>Lipomycetes</taxon>
        <taxon>Lipomycetales</taxon>
        <taxon>Lipomycetaceae</taxon>
        <taxon>Lipomyces</taxon>
    </lineage>
</organism>
<dbReference type="EMBL" id="MU971386">
    <property type="protein sequence ID" value="KAK9236503.1"/>
    <property type="molecule type" value="Genomic_DNA"/>
</dbReference>
<sequence length="542" mass="60715">MPMRLEHVVHESENSNGHASIMKNSKANGATSGFLNDPAIHDADYFGSSKLEATRLIIQALHELGYATAAAALEQESMCSIESADVAAFRASVLNGRWAESERLLTEFELKAGTDVVTLKFLIRQQKFLELLEQRDLVSALSVLREQLSVLDYDTRQLHRLSSLMMCASADDLREQAEWTGVEGDSRIELLRELQKYISPAVMIPEHRLATLLDQARQYQVLKCTYHNFDGPISLYTDHVCDRDQFPSISSHVLTDHTGEVWFVAFSNDGTKLASASKDLSVIIWDVATFKSIRVFHGHTDAVTSLAWSPDDTTLITCGLDHTVKLWDVQECVCLLTVPFGQPVTSCAWMQSGDEFLTGCLDIEKPITLWSIHGTTIHQWTDFRVFDLALTPDGKKIVAVCQDDKIRIYNRSDYKLTAEIQLQARMTSVSISKDSKYALVNISAKEVHLWDIDKIQLVRKCVGQQQSEFIIRSCFGGMADNFIVSGSEDASIYVWKKEDASLIEVLSGHTKGVNSVAWNPTNKYMFASASDDNTIRIWTNNA</sequence>
<dbReference type="Proteomes" id="UP001433508">
    <property type="component" value="Unassembled WGS sequence"/>
</dbReference>
<evidence type="ECO:0000313" key="1">
    <source>
        <dbReference type="EMBL" id="KAK9236503.1"/>
    </source>
</evidence>
<keyword evidence="2" id="KW-1185">Reference proteome</keyword>
<evidence type="ECO:0000313" key="2">
    <source>
        <dbReference type="Proteomes" id="UP001433508"/>
    </source>
</evidence>
<proteinExistence type="predicted"/>
<accession>A0ACC3SXV7</accession>